<accession>A0A1L3M052</accession>
<dbReference type="AlphaFoldDB" id="A0A1L3M052"/>
<keyword evidence="2" id="KW-1185">Reference proteome</keyword>
<keyword evidence="1" id="KW-0614">Plasmid</keyword>
<sequence>MRDRGCCERLENIHLEAPKFSRWRPSSEAGRMKRRIADGSRVYGILASSVCTVPTPV</sequence>
<proteinExistence type="predicted"/>
<geneLocation type="plasmid" evidence="1 2">
    <name>C</name>
</geneLocation>
<organism evidence="1 2">
    <name type="scientific">Sinorhizobium americanum</name>
    <dbReference type="NCBI Taxonomy" id="194963"/>
    <lineage>
        <taxon>Bacteria</taxon>
        <taxon>Pseudomonadati</taxon>
        <taxon>Pseudomonadota</taxon>
        <taxon>Alphaproteobacteria</taxon>
        <taxon>Hyphomicrobiales</taxon>
        <taxon>Rhizobiaceae</taxon>
        <taxon>Sinorhizobium/Ensifer group</taxon>
        <taxon>Sinorhizobium</taxon>
    </lineage>
</organism>
<dbReference type="EMBL" id="CP013110">
    <property type="protein sequence ID" value="APG95676.1"/>
    <property type="molecule type" value="Genomic_DNA"/>
</dbReference>
<dbReference type="Proteomes" id="UP000182306">
    <property type="component" value="Plasmid C"/>
</dbReference>
<evidence type="ECO:0000313" key="2">
    <source>
        <dbReference type="Proteomes" id="UP000182306"/>
    </source>
</evidence>
<evidence type="ECO:0000313" key="1">
    <source>
        <dbReference type="EMBL" id="APG95676.1"/>
    </source>
</evidence>
<protein>
    <submittedName>
        <fullName evidence="1">Uncharacterized protein</fullName>
    </submittedName>
</protein>
<name>A0A1L3M052_9HYPH</name>
<reference evidence="1 2" key="1">
    <citation type="submission" date="2015-10" db="EMBL/GenBank/DDBJ databases">
        <title>Genomic differences between typical nodule nitrogen-fixing rhizobial strains and those coming from bean seeds.</title>
        <authorList>
            <person name="Peralta H."/>
            <person name="Aguilar-Vera A."/>
            <person name="Diaz R."/>
            <person name="Mora Y."/>
            <person name="Martinez-Batallar G."/>
            <person name="Salazar E."/>
            <person name="Vargas-Lagunas C."/>
            <person name="Encarnacion S."/>
            <person name="Girard L."/>
            <person name="Mora J."/>
        </authorList>
    </citation>
    <scope>NUCLEOTIDE SEQUENCE [LARGE SCALE GENOMIC DNA]</scope>
    <source>
        <strain evidence="1 2">CFNEI 73</strain>
        <plasmid evidence="1 2">C</plasmid>
    </source>
</reference>
<dbReference type="KEGG" id="same:SAMCFNEI73_pC1977"/>
<gene>
    <name evidence="1" type="ORF">SAMCFNEI73_pC1977</name>
</gene>